<dbReference type="Proteomes" id="UP000076727">
    <property type="component" value="Unassembled WGS sequence"/>
</dbReference>
<keyword evidence="2" id="KW-1185">Reference proteome</keyword>
<accession>A0A165P229</accession>
<evidence type="ECO:0000313" key="2">
    <source>
        <dbReference type="Proteomes" id="UP000076727"/>
    </source>
</evidence>
<evidence type="ECO:0000313" key="1">
    <source>
        <dbReference type="EMBL" id="KZT67666.1"/>
    </source>
</evidence>
<organism evidence="1 2">
    <name type="scientific">Daedalea quercina L-15889</name>
    <dbReference type="NCBI Taxonomy" id="1314783"/>
    <lineage>
        <taxon>Eukaryota</taxon>
        <taxon>Fungi</taxon>
        <taxon>Dikarya</taxon>
        <taxon>Basidiomycota</taxon>
        <taxon>Agaricomycotina</taxon>
        <taxon>Agaricomycetes</taxon>
        <taxon>Polyporales</taxon>
        <taxon>Fomitopsis</taxon>
    </lineage>
</organism>
<proteinExistence type="predicted"/>
<sequence>MLTAALKLDDAHIQFIFRFPGLHEPCLRLVACCSIVGQYCHRLRYIAVPLQSATSVGRGKYTRRATAGILLGSPMRLQPLGGSTSRRGA</sequence>
<gene>
    <name evidence="1" type="ORF">DAEQUDRAFT_385561</name>
</gene>
<reference evidence="1 2" key="1">
    <citation type="journal article" date="2016" name="Mol. Biol. Evol.">
        <title>Comparative Genomics of Early-Diverging Mushroom-Forming Fungi Provides Insights into the Origins of Lignocellulose Decay Capabilities.</title>
        <authorList>
            <person name="Nagy L.G."/>
            <person name="Riley R."/>
            <person name="Tritt A."/>
            <person name="Adam C."/>
            <person name="Daum C."/>
            <person name="Floudas D."/>
            <person name="Sun H."/>
            <person name="Yadav J.S."/>
            <person name="Pangilinan J."/>
            <person name="Larsson K.H."/>
            <person name="Matsuura K."/>
            <person name="Barry K."/>
            <person name="Labutti K."/>
            <person name="Kuo R."/>
            <person name="Ohm R.A."/>
            <person name="Bhattacharya S.S."/>
            <person name="Shirouzu T."/>
            <person name="Yoshinaga Y."/>
            <person name="Martin F.M."/>
            <person name="Grigoriev I.V."/>
            <person name="Hibbett D.S."/>
        </authorList>
    </citation>
    <scope>NUCLEOTIDE SEQUENCE [LARGE SCALE GENOMIC DNA]</scope>
    <source>
        <strain evidence="1 2">L-15889</strain>
    </source>
</reference>
<protein>
    <submittedName>
        <fullName evidence="1">Uncharacterized protein</fullName>
    </submittedName>
</protein>
<dbReference type="EMBL" id="KV429074">
    <property type="protein sequence ID" value="KZT67666.1"/>
    <property type="molecule type" value="Genomic_DNA"/>
</dbReference>
<name>A0A165P229_9APHY</name>
<dbReference type="AlphaFoldDB" id="A0A165P229"/>